<proteinExistence type="predicted"/>
<keyword evidence="1" id="KW-0472">Membrane</keyword>
<sequence length="135" mass="14964">MRTPAFNDLTENMIADNTSKWAPTDGKIQQQQHVAASPNRTPFGSFCMPIFIVWLSVYVFKTSSKGQVCYPGDLMAGNGLKAYQTLLTFQRHKHGASTVYSAMAFFVQNESWGSQTVHDQSTALSLVMHVHCSVS</sequence>
<reference evidence="2 3" key="1">
    <citation type="journal article" date="2018" name="PLoS Genet.">
        <title>Population sequencing reveals clonal diversity and ancestral inbreeding in the grapevine cultivar Chardonnay.</title>
        <authorList>
            <person name="Roach M.J."/>
            <person name="Johnson D.L."/>
            <person name="Bohlmann J."/>
            <person name="van Vuuren H.J."/>
            <person name="Jones S.J."/>
            <person name="Pretorius I.S."/>
            <person name="Schmidt S.A."/>
            <person name="Borneman A.R."/>
        </authorList>
    </citation>
    <scope>NUCLEOTIDE SEQUENCE [LARGE SCALE GENOMIC DNA]</scope>
    <source>
        <strain evidence="3">cv. Chardonnay</strain>
        <tissue evidence="2">Leaf</tissue>
    </source>
</reference>
<dbReference type="Proteomes" id="UP000288805">
    <property type="component" value="Unassembled WGS sequence"/>
</dbReference>
<name>A0A438DWB9_VITVI</name>
<feature type="transmembrane region" description="Helical" evidence="1">
    <location>
        <begin position="43"/>
        <end position="60"/>
    </location>
</feature>
<comment type="caution">
    <text evidence="2">The sequence shown here is derived from an EMBL/GenBank/DDBJ whole genome shotgun (WGS) entry which is preliminary data.</text>
</comment>
<dbReference type="OrthoDB" id="3176171at2759"/>
<keyword evidence="1" id="KW-1133">Transmembrane helix</keyword>
<keyword evidence="1" id="KW-0812">Transmembrane</keyword>
<protein>
    <submittedName>
        <fullName evidence="2">Uncharacterized protein</fullName>
    </submittedName>
</protein>
<dbReference type="AlphaFoldDB" id="A0A438DWB9"/>
<evidence type="ECO:0000313" key="2">
    <source>
        <dbReference type="EMBL" id="RVW39781.1"/>
    </source>
</evidence>
<dbReference type="EMBL" id="QGNW01001471">
    <property type="protein sequence ID" value="RVW39781.1"/>
    <property type="molecule type" value="Genomic_DNA"/>
</dbReference>
<gene>
    <name evidence="2" type="ORF">CK203_074647</name>
</gene>
<evidence type="ECO:0000256" key="1">
    <source>
        <dbReference type="SAM" id="Phobius"/>
    </source>
</evidence>
<organism evidence="2 3">
    <name type="scientific">Vitis vinifera</name>
    <name type="common">Grape</name>
    <dbReference type="NCBI Taxonomy" id="29760"/>
    <lineage>
        <taxon>Eukaryota</taxon>
        <taxon>Viridiplantae</taxon>
        <taxon>Streptophyta</taxon>
        <taxon>Embryophyta</taxon>
        <taxon>Tracheophyta</taxon>
        <taxon>Spermatophyta</taxon>
        <taxon>Magnoliopsida</taxon>
        <taxon>eudicotyledons</taxon>
        <taxon>Gunneridae</taxon>
        <taxon>Pentapetalae</taxon>
        <taxon>rosids</taxon>
        <taxon>Vitales</taxon>
        <taxon>Vitaceae</taxon>
        <taxon>Viteae</taxon>
        <taxon>Vitis</taxon>
    </lineage>
</organism>
<evidence type="ECO:0000313" key="3">
    <source>
        <dbReference type="Proteomes" id="UP000288805"/>
    </source>
</evidence>
<accession>A0A438DWB9</accession>